<dbReference type="EMBL" id="CP022298">
    <property type="protein sequence ID" value="AZN64155.1"/>
    <property type="molecule type" value="Genomic_DNA"/>
</dbReference>
<evidence type="ECO:0000313" key="2">
    <source>
        <dbReference type="EMBL" id="WMG17536.1"/>
    </source>
</evidence>
<gene>
    <name evidence="2" type="primary">gmtX</name>
    <name evidence="1" type="ORF">CFH90_09040</name>
    <name evidence="2" type="ORF">QBJ73_14290</name>
</gene>
<organism evidence="1 3">
    <name type="scientific">Acinetobacter johnsonii</name>
    <dbReference type="NCBI Taxonomy" id="40214"/>
    <lineage>
        <taxon>Bacteria</taxon>
        <taxon>Pseudomonadati</taxon>
        <taxon>Pseudomonadota</taxon>
        <taxon>Gammaproteobacteria</taxon>
        <taxon>Moraxellales</taxon>
        <taxon>Moraxellaceae</taxon>
        <taxon>Acinetobacter</taxon>
    </lineage>
</organism>
<dbReference type="EMBL" id="CP121776">
    <property type="protein sequence ID" value="WMG17536.1"/>
    <property type="molecule type" value="Genomic_DNA"/>
</dbReference>
<accession>A0A3Q8XE33</accession>
<dbReference type="AlphaFoldDB" id="A0A3Q8XE33"/>
<dbReference type="NCBIfam" id="NF040692">
    <property type="entry name" value="recomb_assoc"/>
    <property type="match status" value="1"/>
</dbReference>
<reference evidence="1 3" key="1">
    <citation type="submission" date="2017-06" db="EMBL/GenBank/DDBJ databases">
        <title>Complete Genome Sequence of the Carbazole-Degrading Bacterium Acinetobacter johnsonii IC001.</title>
        <authorList>
            <person name="Vejarano F."/>
            <person name="Suzuki-Minakuchi C."/>
            <person name="Ohtsubo Y."/>
            <person name="Tsuda M."/>
            <person name="Okada K."/>
            <person name="Nojiri H."/>
        </authorList>
    </citation>
    <scope>NUCLEOTIDE SEQUENCE [LARGE SCALE GENOMIC DNA]</scope>
    <source>
        <strain evidence="1 3">IC001</strain>
    </source>
</reference>
<proteinExistence type="predicted"/>
<dbReference type="Proteomes" id="UP000276980">
    <property type="component" value="Chromosome"/>
</dbReference>
<reference evidence="2 4" key="2">
    <citation type="submission" date="2023-04" db="EMBL/GenBank/DDBJ databases">
        <title>Acinetobacter johnsonii isolate AYTCM encoding NDM-1, OXA-58 and PER-1.</title>
        <authorList>
            <person name="Tian C."/>
            <person name="Wang S."/>
            <person name="Fan X."/>
            <person name="Xia D."/>
        </authorList>
    </citation>
    <scope>NUCLEOTIDE SEQUENCE [LARGE SCALE GENOMIC DNA]</scope>
    <source>
        <strain evidence="2 4">AYTCM</strain>
    </source>
</reference>
<dbReference type="Proteomes" id="UP001244586">
    <property type="component" value="Chromosome"/>
</dbReference>
<evidence type="ECO:0000313" key="1">
    <source>
        <dbReference type="EMBL" id="AZN64155.1"/>
    </source>
</evidence>
<name>A0A3Q8XE33_ACIJO</name>
<evidence type="ECO:0000313" key="4">
    <source>
        <dbReference type="Proteomes" id="UP001244586"/>
    </source>
</evidence>
<keyword evidence="4" id="KW-1185">Reference proteome</keyword>
<protein>
    <submittedName>
        <fullName evidence="2">Gamma-mobile-trio protein GmtX</fullName>
    </submittedName>
</protein>
<dbReference type="InterPro" id="IPR048061">
    <property type="entry name" value="GmtX-like"/>
</dbReference>
<sequence length="223" mass="24818">MQVDINTILEDLKSGKASRTQDSLDKLNALLEARFNAGERDYSIAAIGRVSKAEGGVGTVSIRNKTGEHFRLLINAWATKANTTMKKPPVPQSRKLDTPSDMDLLKRLDDPAMRAVFGQIIAEKNKLKAENRILKQNAEVVVDMRPNRVIHAEQVHQEVELLPSLDGVLLQADIEALEDAINEDRMAQRGWMVSKYGAVKDEHGRPLFKNGFVLAIQKVLAKV</sequence>
<dbReference type="RefSeq" id="WP_126036668.1">
    <property type="nucleotide sequence ID" value="NZ_CP022298.1"/>
</dbReference>
<evidence type="ECO:0000313" key="3">
    <source>
        <dbReference type="Proteomes" id="UP000276980"/>
    </source>
</evidence>